<name>A0A453J217_AEGTS</name>
<reference evidence="1" key="4">
    <citation type="submission" date="2019-03" db="UniProtKB">
        <authorList>
            <consortium name="EnsemblPlants"/>
        </authorList>
    </citation>
    <scope>IDENTIFICATION</scope>
</reference>
<organism evidence="1 2">
    <name type="scientific">Aegilops tauschii subsp. strangulata</name>
    <name type="common">Goatgrass</name>
    <dbReference type="NCBI Taxonomy" id="200361"/>
    <lineage>
        <taxon>Eukaryota</taxon>
        <taxon>Viridiplantae</taxon>
        <taxon>Streptophyta</taxon>
        <taxon>Embryophyta</taxon>
        <taxon>Tracheophyta</taxon>
        <taxon>Spermatophyta</taxon>
        <taxon>Magnoliopsida</taxon>
        <taxon>Liliopsida</taxon>
        <taxon>Poales</taxon>
        <taxon>Poaceae</taxon>
        <taxon>BOP clade</taxon>
        <taxon>Pooideae</taxon>
        <taxon>Triticodae</taxon>
        <taxon>Triticeae</taxon>
        <taxon>Triticinae</taxon>
        <taxon>Aegilops</taxon>
    </lineage>
</organism>
<keyword evidence="2" id="KW-1185">Reference proteome</keyword>
<dbReference type="PANTHER" id="PTHR47150">
    <property type="entry name" value="OS12G0169200 PROTEIN"/>
    <property type="match status" value="1"/>
</dbReference>
<dbReference type="EnsemblPlants" id="AET4Gv20768100.1">
    <property type="protein sequence ID" value="AET4Gv20768100.1"/>
    <property type="gene ID" value="AET4Gv20768100"/>
</dbReference>
<protein>
    <recommendedName>
        <fullName evidence="3">DDE Tnp4 domain-containing protein</fullName>
    </recommendedName>
</protein>
<accession>A0A453J217</accession>
<sequence length="371" mass="42624">MLYSDYFADAPLHGEKTFRRRYRMSRTLFLRIVNSIREFDSYFKCKKDCTGTLGFTSIQKCTTVMRMLAYGAPGDSLDDYGRMAESTSIECFYKFRQAVEAVFGPQYLRTPNAEDTGRILAQNAARGFPGMLGSIDCMHWKWKNCQFAWQGLYKGAKGGCSVVLEAVATNDLWIWHSFFGMLGTHNDINILQCPPVFAKLVEGHSPPVNFEVNGRQYNKGYYLADGIYPRWSTFVNTISNPVAGGKNAWFAKIQEACRKDVERAFGVLQSRFAVVRYPAQTWSKDQMWEIMTCCVILHNMIIESEQEEPVFDTEPYYRQGPLAEVDHQLPATWTAYLSMRQEIRDPQVHHQLQQDLVEHLWRLKGEAGNDV</sequence>
<dbReference type="Pfam" id="PF04827">
    <property type="entry name" value="Plant_tran"/>
    <property type="match status" value="1"/>
</dbReference>
<evidence type="ECO:0000313" key="2">
    <source>
        <dbReference type="Proteomes" id="UP000015105"/>
    </source>
</evidence>
<reference evidence="1" key="3">
    <citation type="journal article" date="2017" name="Nature">
        <title>Genome sequence of the progenitor of the wheat D genome Aegilops tauschii.</title>
        <authorList>
            <person name="Luo M.C."/>
            <person name="Gu Y.Q."/>
            <person name="Puiu D."/>
            <person name="Wang H."/>
            <person name="Twardziok S.O."/>
            <person name="Deal K.R."/>
            <person name="Huo N."/>
            <person name="Zhu T."/>
            <person name="Wang L."/>
            <person name="Wang Y."/>
            <person name="McGuire P.E."/>
            <person name="Liu S."/>
            <person name="Long H."/>
            <person name="Ramasamy R.K."/>
            <person name="Rodriguez J.C."/>
            <person name="Van S.L."/>
            <person name="Yuan L."/>
            <person name="Wang Z."/>
            <person name="Xia Z."/>
            <person name="Xiao L."/>
            <person name="Anderson O.D."/>
            <person name="Ouyang S."/>
            <person name="Liang Y."/>
            <person name="Zimin A.V."/>
            <person name="Pertea G."/>
            <person name="Qi P."/>
            <person name="Bennetzen J.L."/>
            <person name="Dai X."/>
            <person name="Dawson M.W."/>
            <person name="Muller H.G."/>
            <person name="Kugler K."/>
            <person name="Rivarola-Duarte L."/>
            <person name="Spannagl M."/>
            <person name="Mayer K.F.X."/>
            <person name="Lu F.H."/>
            <person name="Bevan M.W."/>
            <person name="Leroy P."/>
            <person name="Li P."/>
            <person name="You F.M."/>
            <person name="Sun Q."/>
            <person name="Liu Z."/>
            <person name="Lyons E."/>
            <person name="Wicker T."/>
            <person name="Salzberg S.L."/>
            <person name="Devos K.M."/>
            <person name="Dvorak J."/>
        </authorList>
    </citation>
    <scope>NUCLEOTIDE SEQUENCE [LARGE SCALE GENOMIC DNA]</scope>
    <source>
        <strain evidence="1">cv. AL8/78</strain>
    </source>
</reference>
<dbReference type="Proteomes" id="UP000015105">
    <property type="component" value="Chromosome 4D"/>
</dbReference>
<dbReference type="STRING" id="200361.A0A453J217"/>
<reference evidence="2" key="1">
    <citation type="journal article" date="2014" name="Science">
        <title>Ancient hybridizations among the ancestral genomes of bread wheat.</title>
        <authorList>
            <consortium name="International Wheat Genome Sequencing Consortium,"/>
            <person name="Marcussen T."/>
            <person name="Sandve S.R."/>
            <person name="Heier L."/>
            <person name="Spannagl M."/>
            <person name="Pfeifer M."/>
            <person name="Jakobsen K.S."/>
            <person name="Wulff B.B."/>
            <person name="Steuernagel B."/>
            <person name="Mayer K.F."/>
            <person name="Olsen O.A."/>
        </authorList>
    </citation>
    <scope>NUCLEOTIDE SEQUENCE [LARGE SCALE GENOMIC DNA]</scope>
    <source>
        <strain evidence="2">cv. AL8/78</strain>
    </source>
</reference>
<evidence type="ECO:0008006" key="3">
    <source>
        <dbReference type="Google" id="ProtNLM"/>
    </source>
</evidence>
<evidence type="ECO:0000313" key="1">
    <source>
        <dbReference type="EnsemblPlants" id="AET4Gv20768100.1"/>
    </source>
</evidence>
<dbReference type="Gramene" id="AET4Gv20768100.1">
    <property type="protein sequence ID" value="AET4Gv20768100.1"/>
    <property type="gene ID" value="AET4Gv20768100"/>
</dbReference>
<reference evidence="2" key="2">
    <citation type="journal article" date="2017" name="Nat. Plants">
        <title>The Aegilops tauschii genome reveals multiple impacts of transposons.</title>
        <authorList>
            <person name="Zhao G."/>
            <person name="Zou C."/>
            <person name="Li K."/>
            <person name="Wang K."/>
            <person name="Li T."/>
            <person name="Gao L."/>
            <person name="Zhang X."/>
            <person name="Wang H."/>
            <person name="Yang Z."/>
            <person name="Liu X."/>
            <person name="Jiang W."/>
            <person name="Mao L."/>
            <person name="Kong X."/>
            <person name="Jiao Y."/>
            <person name="Jia J."/>
        </authorList>
    </citation>
    <scope>NUCLEOTIDE SEQUENCE [LARGE SCALE GENOMIC DNA]</scope>
    <source>
        <strain evidence="2">cv. AL8/78</strain>
    </source>
</reference>
<dbReference type="InterPro" id="IPR006912">
    <property type="entry name" value="Harbinger_derived_prot"/>
</dbReference>
<dbReference type="PANTHER" id="PTHR47150:SF5">
    <property type="entry name" value="OS07G0546750 PROTEIN"/>
    <property type="match status" value="1"/>
</dbReference>
<dbReference type="AlphaFoldDB" id="A0A453J217"/>
<proteinExistence type="predicted"/>
<reference evidence="1" key="5">
    <citation type="journal article" date="2021" name="G3 (Bethesda)">
        <title>Aegilops tauschii genome assembly Aet v5.0 features greater sequence contiguity and improved annotation.</title>
        <authorList>
            <person name="Wang L."/>
            <person name="Zhu T."/>
            <person name="Rodriguez J.C."/>
            <person name="Deal K.R."/>
            <person name="Dubcovsky J."/>
            <person name="McGuire P.E."/>
            <person name="Lux T."/>
            <person name="Spannagl M."/>
            <person name="Mayer K.F.X."/>
            <person name="Baldrich P."/>
            <person name="Meyers B.C."/>
            <person name="Huo N."/>
            <person name="Gu Y.Q."/>
            <person name="Zhou H."/>
            <person name="Devos K.M."/>
            <person name="Bennetzen J.L."/>
            <person name="Unver T."/>
            <person name="Budak H."/>
            <person name="Gulick P.J."/>
            <person name="Galiba G."/>
            <person name="Kalapos B."/>
            <person name="Nelson D.R."/>
            <person name="Li P."/>
            <person name="You F.M."/>
            <person name="Luo M.C."/>
            <person name="Dvorak J."/>
        </authorList>
    </citation>
    <scope>NUCLEOTIDE SEQUENCE [LARGE SCALE GENOMIC DNA]</scope>
    <source>
        <strain evidence="1">cv. AL8/78</strain>
    </source>
</reference>